<proteinExistence type="predicted"/>
<dbReference type="Pfam" id="PF11151">
    <property type="entry name" value="DUF2929"/>
    <property type="match status" value="1"/>
</dbReference>
<keyword evidence="3" id="KW-1185">Reference proteome</keyword>
<evidence type="ECO:0000313" key="3">
    <source>
        <dbReference type="Proteomes" id="UP001596990"/>
    </source>
</evidence>
<evidence type="ECO:0000256" key="1">
    <source>
        <dbReference type="SAM" id="Phobius"/>
    </source>
</evidence>
<feature type="transmembrane region" description="Helical" evidence="1">
    <location>
        <begin position="32"/>
        <end position="53"/>
    </location>
</feature>
<evidence type="ECO:0000313" key="2">
    <source>
        <dbReference type="EMBL" id="MFD1017847.1"/>
    </source>
</evidence>
<organism evidence="2 3">
    <name type="scientific">Thalassobacillus hwangdonensis</name>
    <dbReference type="NCBI Taxonomy" id="546108"/>
    <lineage>
        <taxon>Bacteria</taxon>
        <taxon>Bacillati</taxon>
        <taxon>Bacillota</taxon>
        <taxon>Bacilli</taxon>
        <taxon>Bacillales</taxon>
        <taxon>Bacillaceae</taxon>
        <taxon>Thalassobacillus</taxon>
    </lineage>
</organism>
<gene>
    <name evidence="2" type="ORF">ACFQ2J_01435</name>
</gene>
<dbReference type="RefSeq" id="WP_386055900.1">
    <property type="nucleotide sequence ID" value="NZ_JBHTKL010000001.1"/>
</dbReference>
<dbReference type="EMBL" id="JBHTKL010000001">
    <property type="protein sequence ID" value="MFD1017847.1"/>
    <property type="molecule type" value="Genomic_DNA"/>
</dbReference>
<sequence>MRFFWTIFWAFLLSFMITYVISNMGGADFTIMQVVVLTVLFSIASVVLGEGLIKDEA</sequence>
<keyword evidence="1" id="KW-0812">Transmembrane</keyword>
<dbReference type="Proteomes" id="UP001596990">
    <property type="component" value="Unassembled WGS sequence"/>
</dbReference>
<keyword evidence="1" id="KW-0472">Membrane</keyword>
<comment type="caution">
    <text evidence="2">The sequence shown here is derived from an EMBL/GenBank/DDBJ whole genome shotgun (WGS) entry which is preliminary data.</text>
</comment>
<reference evidence="3" key="1">
    <citation type="journal article" date="2019" name="Int. J. Syst. Evol. Microbiol.">
        <title>The Global Catalogue of Microorganisms (GCM) 10K type strain sequencing project: providing services to taxonomists for standard genome sequencing and annotation.</title>
        <authorList>
            <consortium name="The Broad Institute Genomics Platform"/>
            <consortium name="The Broad Institute Genome Sequencing Center for Infectious Disease"/>
            <person name="Wu L."/>
            <person name="Ma J."/>
        </authorList>
    </citation>
    <scope>NUCLEOTIDE SEQUENCE [LARGE SCALE GENOMIC DNA]</scope>
    <source>
        <strain evidence="3">CCUG 56607</strain>
    </source>
</reference>
<name>A0ABW3KXI9_9BACI</name>
<protein>
    <submittedName>
        <fullName evidence="2">YjzD family protein</fullName>
    </submittedName>
</protein>
<dbReference type="InterPro" id="IPR021324">
    <property type="entry name" value="DUF2929"/>
</dbReference>
<keyword evidence="1" id="KW-1133">Transmembrane helix</keyword>
<accession>A0ABW3KXI9</accession>